<dbReference type="Pfam" id="PF12112">
    <property type="entry name" value="DUF3579"/>
    <property type="match status" value="1"/>
</dbReference>
<name>A0A420FRQ3_9BURK</name>
<organism evidence="1 2">
    <name type="scientific">Paraburkholderia fungorum</name>
    <dbReference type="NCBI Taxonomy" id="134537"/>
    <lineage>
        <taxon>Bacteria</taxon>
        <taxon>Pseudomonadati</taxon>
        <taxon>Pseudomonadota</taxon>
        <taxon>Betaproteobacteria</taxon>
        <taxon>Burkholderiales</taxon>
        <taxon>Burkholderiaceae</taxon>
        <taxon>Paraburkholderia</taxon>
    </lineage>
</organism>
<dbReference type="EMBL" id="MCAS01000045">
    <property type="protein sequence ID" value="RKF35667.1"/>
    <property type="molecule type" value="Genomic_DNA"/>
</dbReference>
<protein>
    <recommendedName>
        <fullName evidence="3">DUF3579 domain-containing protein</fullName>
    </recommendedName>
</protein>
<dbReference type="AlphaFoldDB" id="A0A420FRQ3"/>
<proteinExistence type="predicted"/>
<comment type="caution">
    <text evidence="1">The sequence shown here is derived from an EMBL/GenBank/DDBJ whole genome shotgun (WGS) entry which is preliminary data.</text>
</comment>
<dbReference type="RefSeq" id="WP_120348006.1">
    <property type="nucleotide sequence ID" value="NZ_MCAS01000045.1"/>
</dbReference>
<reference evidence="1 2" key="1">
    <citation type="submission" date="2016-07" db="EMBL/GenBank/DDBJ databases">
        <title>Genome analysis of Burkholderia fungorum ES3-20.</title>
        <authorList>
            <person name="Xu D."/>
            <person name="Yao R."/>
            <person name="Zheng S."/>
        </authorList>
    </citation>
    <scope>NUCLEOTIDE SEQUENCE [LARGE SCALE GENOMIC DNA]</scope>
    <source>
        <strain evidence="1 2">ES3-20</strain>
    </source>
</reference>
<sequence length="112" mass="12110">MTVADGSEHYLISGRTHHRTVFRPGDWAERLMGVIILFVGERRPGIHIASTRLAMPVVDTGVKCLIVSGELRSVCPEAFDFVVGFAEDNDLPVAVRFSCGDGAARSGPARVD</sequence>
<dbReference type="Proteomes" id="UP000283709">
    <property type="component" value="Unassembled WGS sequence"/>
</dbReference>
<dbReference type="OrthoDB" id="9102496at2"/>
<dbReference type="InterPro" id="IPR021969">
    <property type="entry name" value="DUF3579"/>
</dbReference>
<dbReference type="Gene3D" id="3.30.70.2340">
    <property type="entry name" value="Uncharacterised protein PF12112 family, DUF3579"/>
    <property type="match status" value="1"/>
</dbReference>
<accession>A0A420FRQ3</accession>
<evidence type="ECO:0008006" key="3">
    <source>
        <dbReference type="Google" id="ProtNLM"/>
    </source>
</evidence>
<gene>
    <name evidence="1" type="ORF">BCY88_08435</name>
</gene>
<evidence type="ECO:0000313" key="1">
    <source>
        <dbReference type="EMBL" id="RKF35667.1"/>
    </source>
</evidence>
<evidence type="ECO:0000313" key="2">
    <source>
        <dbReference type="Proteomes" id="UP000283709"/>
    </source>
</evidence>